<evidence type="ECO:0000313" key="10">
    <source>
        <dbReference type="RefSeq" id="XP_050552826.1"/>
    </source>
</evidence>
<accession>A0A9R0DU19</accession>
<dbReference type="InterPro" id="IPR002401">
    <property type="entry name" value="Cyt_P450_E_grp-I"/>
</dbReference>
<dbReference type="RefSeq" id="XP_050552827.1">
    <property type="nucleotide sequence ID" value="XM_050696870.1"/>
</dbReference>
<keyword evidence="9" id="KW-1185">Reference proteome</keyword>
<evidence type="ECO:0000313" key="9">
    <source>
        <dbReference type="Proteomes" id="UP000829999"/>
    </source>
</evidence>
<dbReference type="GO" id="GO:0020037">
    <property type="term" value="F:heme binding"/>
    <property type="evidence" value="ECO:0007669"/>
    <property type="project" value="InterPro"/>
</dbReference>
<keyword evidence="6 8" id="KW-0408">Iron</keyword>
<keyword evidence="7" id="KW-0503">Monooxygenase</keyword>
<evidence type="ECO:0000256" key="5">
    <source>
        <dbReference type="ARBA" id="ARBA00023002"/>
    </source>
</evidence>
<name>A0A9R0DU19_SPOFR</name>
<dbReference type="RefSeq" id="XP_050552826.1">
    <property type="nucleotide sequence ID" value="XM_050696869.1"/>
</dbReference>
<comment type="cofactor">
    <cofactor evidence="1 8">
        <name>heme</name>
        <dbReference type="ChEBI" id="CHEBI:30413"/>
    </cofactor>
</comment>
<dbReference type="GO" id="GO:0005506">
    <property type="term" value="F:iron ion binding"/>
    <property type="evidence" value="ECO:0007669"/>
    <property type="project" value="InterPro"/>
</dbReference>
<comment type="similarity">
    <text evidence="2">Belongs to the cytochrome P450 family.</text>
</comment>
<evidence type="ECO:0000256" key="7">
    <source>
        <dbReference type="ARBA" id="ARBA00023033"/>
    </source>
</evidence>
<dbReference type="InterPro" id="IPR036396">
    <property type="entry name" value="Cyt_P450_sf"/>
</dbReference>
<dbReference type="PRINTS" id="PR00463">
    <property type="entry name" value="EP450I"/>
</dbReference>
<dbReference type="InterPro" id="IPR050196">
    <property type="entry name" value="Cytochrome_P450_Monoox"/>
</dbReference>
<evidence type="ECO:0000313" key="11">
    <source>
        <dbReference type="RefSeq" id="XP_050552827.1"/>
    </source>
</evidence>
<dbReference type="GO" id="GO:0004497">
    <property type="term" value="F:monooxygenase activity"/>
    <property type="evidence" value="ECO:0007669"/>
    <property type="project" value="UniProtKB-KW"/>
</dbReference>
<dbReference type="OrthoDB" id="6692864at2759"/>
<keyword evidence="3 8" id="KW-0349">Heme</keyword>
<gene>
    <name evidence="10 11" type="primary">LOC118281717</name>
</gene>
<dbReference type="Pfam" id="PF00067">
    <property type="entry name" value="p450"/>
    <property type="match status" value="1"/>
</dbReference>
<dbReference type="AlphaFoldDB" id="A0A9R0DU19"/>
<keyword evidence="4 8" id="KW-0479">Metal-binding</keyword>
<evidence type="ECO:0000256" key="6">
    <source>
        <dbReference type="ARBA" id="ARBA00023004"/>
    </source>
</evidence>
<dbReference type="PANTHER" id="PTHR24291">
    <property type="entry name" value="CYTOCHROME P450 FAMILY 4"/>
    <property type="match status" value="1"/>
</dbReference>
<evidence type="ECO:0000256" key="2">
    <source>
        <dbReference type="ARBA" id="ARBA00010617"/>
    </source>
</evidence>
<evidence type="ECO:0000256" key="4">
    <source>
        <dbReference type="ARBA" id="ARBA00022723"/>
    </source>
</evidence>
<dbReference type="Proteomes" id="UP000829999">
    <property type="component" value="Chromosome 11"/>
</dbReference>
<dbReference type="GeneID" id="118281717"/>
<reference evidence="10 11" key="1">
    <citation type="submission" date="2025-04" db="UniProtKB">
        <authorList>
            <consortium name="RefSeq"/>
        </authorList>
    </citation>
    <scope>IDENTIFICATION</scope>
    <source>
        <tissue evidence="10 11">Whole larval tissue</tissue>
    </source>
</reference>
<evidence type="ECO:0000256" key="1">
    <source>
        <dbReference type="ARBA" id="ARBA00001971"/>
    </source>
</evidence>
<sequence>MLWLTTKLVITAGILGWQYWRWRHRRMLELAARLPGPPTLPILGNALTFMLNPGEVLNKIDVFTEQYGEVFRFWLGPELNIVVNNPTDIRALLTSNKVNQKGPLYEYLVPMIGYGILSGGPIWRSHRKIVTPSYNKKSVENFSPIFNREAEQLARVICQKDPKKSFNVYKDIVRFTTQSVNQTLMGLSKEDSQNLYRVDEMLRVTQDIYGLIFEKMTKWWLHIPIVYWLLGKKKQQDYYVKLVEDLMGDIVGRRRKALEVSAPSEECMGIVDRYILSGDLTEEEIQKESMTLFTTSQEAAAKIASGVIMFLAHLPDWQDKVYKEMMEVVGPDGPVTSEQLKRLEHLDMVYKETLRYFSIAALIQRTVEEEITIKDGSITLPAGTSLVIPIHNVHRDPRYWEDPHKVMPERFLPENVKKRDPNAFVPFSLGPMDCLGRVYATALIKTIVVWVLRYAQLEPAGTLDNIKLNIAISVSCANGYNIKARPRNGRINELS</sequence>
<dbReference type="InterPro" id="IPR001128">
    <property type="entry name" value="Cyt_P450"/>
</dbReference>
<dbReference type="PANTHER" id="PTHR24291:SF50">
    <property type="entry name" value="BIFUNCTIONAL ALBAFLAVENONE MONOOXYGENASE_TERPENE SYNTHASE"/>
    <property type="match status" value="1"/>
</dbReference>
<dbReference type="GO" id="GO:0016705">
    <property type="term" value="F:oxidoreductase activity, acting on paired donors, with incorporation or reduction of molecular oxygen"/>
    <property type="evidence" value="ECO:0007669"/>
    <property type="project" value="InterPro"/>
</dbReference>
<evidence type="ECO:0000256" key="3">
    <source>
        <dbReference type="ARBA" id="ARBA00022617"/>
    </source>
</evidence>
<feature type="binding site" description="axial binding residue" evidence="8">
    <location>
        <position position="434"/>
    </location>
    <ligand>
        <name>heme</name>
        <dbReference type="ChEBI" id="CHEBI:30413"/>
    </ligand>
    <ligandPart>
        <name>Fe</name>
        <dbReference type="ChEBI" id="CHEBI:18248"/>
    </ligandPart>
</feature>
<keyword evidence="5" id="KW-0560">Oxidoreductase</keyword>
<dbReference type="SUPFAM" id="SSF48264">
    <property type="entry name" value="Cytochrome P450"/>
    <property type="match status" value="1"/>
</dbReference>
<protein>
    <submittedName>
        <fullName evidence="10 11">Cytochrome P450 4C1</fullName>
    </submittedName>
</protein>
<evidence type="ECO:0000256" key="8">
    <source>
        <dbReference type="PIRSR" id="PIRSR602401-1"/>
    </source>
</evidence>
<organism evidence="9 10">
    <name type="scientific">Spodoptera frugiperda</name>
    <name type="common">Fall armyworm</name>
    <dbReference type="NCBI Taxonomy" id="7108"/>
    <lineage>
        <taxon>Eukaryota</taxon>
        <taxon>Metazoa</taxon>
        <taxon>Ecdysozoa</taxon>
        <taxon>Arthropoda</taxon>
        <taxon>Hexapoda</taxon>
        <taxon>Insecta</taxon>
        <taxon>Pterygota</taxon>
        <taxon>Neoptera</taxon>
        <taxon>Endopterygota</taxon>
        <taxon>Lepidoptera</taxon>
        <taxon>Glossata</taxon>
        <taxon>Ditrysia</taxon>
        <taxon>Noctuoidea</taxon>
        <taxon>Noctuidae</taxon>
        <taxon>Amphipyrinae</taxon>
        <taxon>Spodoptera</taxon>
    </lineage>
</organism>
<proteinExistence type="inferred from homology"/>
<dbReference type="Gene3D" id="1.10.630.10">
    <property type="entry name" value="Cytochrome P450"/>
    <property type="match status" value="1"/>
</dbReference>